<evidence type="ECO:0000256" key="6">
    <source>
        <dbReference type="ARBA" id="ARBA00023136"/>
    </source>
</evidence>
<evidence type="ECO:0000256" key="3">
    <source>
        <dbReference type="ARBA" id="ARBA00022475"/>
    </source>
</evidence>
<comment type="caution">
    <text evidence="10">The sequence shown here is derived from an EMBL/GenBank/DDBJ whole genome shotgun (WGS) entry which is preliminary data.</text>
</comment>
<feature type="transmembrane region" description="Helical" evidence="8">
    <location>
        <begin position="254"/>
        <end position="276"/>
    </location>
</feature>
<feature type="compositionally biased region" description="Basic residues" evidence="7">
    <location>
        <begin position="1"/>
        <end position="14"/>
    </location>
</feature>
<gene>
    <name evidence="10" type="ORF">DAMNIGENAA_17040</name>
</gene>
<dbReference type="InterPro" id="IPR011701">
    <property type="entry name" value="MFS"/>
</dbReference>
<sequence length="533" mass="56071">MKNPKAVHHERGRKIHPELSPSEGVDSAKPHLMDGKTRMLVIVASLLALFLGALDALVVGAAMPTIVAELGGLSLYSWVFSSYLLARAISLPIFGKLCDLFGSKKLYIAAIAIFVVSSILAGAARSMTQLIVFRALQGIGAGGNFALAYIVVADLSSPEKRGKMMGFISFVWGIASLMGPAMGGFIVSYWSWPWIFYINVPVGGLALLGIMFYLKDTHRGKADGTVDYAGALTLSAAVLGLLTAFMLAGRTYTWLSPQILCLLGVSAAAVAAFIHVERKAKDPILELSFFRIPGFSLGNAGAFFSSFAIFSLSSFSPLFIQGALGKTPAQLGVAMIPLSLGWSAGALLCGQLVRHPHEKSFSLLGAVTLVVSSGLTLTFSPSTSLPACALVFGLAGLGMGFVSIATLLIVQRSLEPSDLGVATSSHQFARTLGGTVGIGVAGSFVTERITQSMDTMMRSPLGSVVPESLAAQLTENVQSLFQPEIQAVLPEAVLNALQGAVGQGMEMVFLAVFGASLVSLFFCLFLPAFKRSS</sequence>
<evidence type="ECO:0000256" key="1">
    <source>
        <dbReference type="ARBA" id="ARBA00004651"/>
    </source>
</evidence>
<dbReference type="InterPro" id="IPR036259">
    <property type="entry name" value="MFS_trans_sf"/>
</dbReference>
<dbReference type="PROSITE" id="PS50850">
    <property type="entry name" value="MFS"/>
    <property type="match status" value="1"/>
</dbReference>
<dbReference type="PANTHER" id="PTHR23501">
    <property type="entry name" value="MAJOR FACILITATOR SUPERFAMILY"/>
    <property type="match status" value="1"/>
</dbReference>
<dbReference type="GO" id="GO:0005886">
    <property type="term" value="C:plasma membrane"/>
    <property type="evidence" value="ECO:0007669"/>
    <property type="project" value="UniProtKB-SubCell"/>
</dbReference>
<dbReference type="Gene3D" id="1.20.1720.10">
    <property type="entry name" value="Multidrug resistance protein D"/>
    <property type="match status" value="1"/>
</dbReference>
<reference evidence="10" key="1">
    <citation type="submission" date="2022-12" db="EMBL/GenBank/DDBJ databases">
        <title>Reference genome sequencing for broad-spectrum identification of bacterial and archaeal isolates by mass spectrometry.</title>
        <authorList>
            <person name="Sekiguchi Y."/>
            <person name="Tourlousse D.M."/>
        </authorList>
    </citation>
    <scope>NUCLEOTIDE SEQUENCE</scope>
    <source>
        <strain evidence="10">ASRB1</strain>
    </source>
</reference>
<organism evidence="10 11">
    <name type="scientific">Desulforhabdus amnigena</name>
    <dbReference type="NCBI Taxonomy" id="40218"/>
    <lineage>
        <taxon>Bacteria</taxon>
        <taxon>Pseudomonadati</taxon>
        <taxon>Thermodesulfobacteriota</taxon>
        <taxon>Syntrophobacteria</taxon>
        <taxon>Syntrophobacterales</taxon>
        <taxon>Syntrophobacteraceae</taxon>
        <taxon>Desulforhabdus</taxon>
    </lineage>
</organism>
<feature type="transmembrane region" description="Helical" evidence="8">
    <location>
        <begin position="130"/>
        <end position="152"/>
    </location>
</feature>
<feature type="transmembrane region" description="Helical" evidence="8">
    <location>
        <begin position="75"/>
        <end position="94"/>
    </location>
</feature>
<keyword evidence="3" id="KW-1003">Cell membrane</keyword>
<dbReference type="Gene3D" id="1.20.1250.20">
    <property type="entry name" value="MFS general substrate transporter like domains"/>
    <property type="match status" value="1"/>
</dbReference>
<feature type="transmembrane region" description="Helical" evidence="8">
    <location>
        <begin position="226"/>
        <end position="248"/>
    </location>
</feature>
<evidence type="ECO:0000256" key="5">
    <source>
        <dbReference type="ARBA" id="ARBA00022989"/>
    </source>
</evidence>
<dbReference type="FunFam" id="1.20.1720.10:FF:000004">
    <property type="entry name" value="EmrB/QacA family drug resistance transporter"/>
    <property type="match status" value="1"/>
</dbReference>
<feature type="transmembrane region" description="Helical" evidence="8">
    <location>
        <begin position="297"/>
        <end position="319"/>
    </location>
</feature>
<dbReference type="EMBL" id="BSDR01000001">
    <property type="protein sequence ID" value="GLI34271.1"/>
    <property type="molecule type" value="Genomic_DNA"/>
</dbReference>
<dbReference type="Pfam" id="PF07690">
    <property type="entry name" value="MFS_1"/>
    <property type="match status" value="1"/>
</dbReference>
<keyword evidence="5 8" id="KW-1133">Transmembrane helix</keyword>
<dbReference type="PRINTS" id="PR01036">
    <property type="entry name" value="TCRTETB"/>
</dbReference>
<keyword evidence="4 8" id="KW-0812">Transmembrane</keyword>
<feature type="transmembrane region" description="Helical" evidence="8">
    <location>
        <begin position="331"/>
        <end position="349"/>
    </location>
</feature>
<evidence type="ECO:0000256" key="8">
    <source>
        <dbReference type="SAM" id="Phobius"/>
    </source>
</evidence>
<dbReference type="GO" id="GO:0022857">
    <property type="term" value="F:transmembrane transporter activity"/>
    <property type="evidence" value="ECO:0007669"/>
    <property type="project" value="InterPro"/>
</dbReference>
<name>A0A9W6D675_9BACT</name>
<evidence type="ECO:0000313" key="11">
    <source>
        <dbReference type="Proteomes" id="UP001144372"/>
    </source>
</evidence>
<feature type="transmembrane region" description="Helical" evidence="8">
    <location>
        <begin position="106"/>
        <end position="124"/>
    </location>
</feature>
<feature type="transmembrane region" description="Helical" evidence="8">
    <location>
        <begin position="39"/>
        <end position="63"/>
    </location>
</feature>
<keyword evidence="2" id="KW-0813">Transport</keyword>
<feature type="region of interest" description="Disordered" evidence="7">
    <location>
        <begin position="1"/>
        <end position="27"/>
    </location>
</feature>
<proteinExistence type="predicted"/>
<accession>A0A9W6D675</accession>
<feature type="transmembrane region" description="Helical" evidence="8">
    <location>
        <begin position="507"/>
        <end position="529"/>
    </location>
</feature>
<dbReference type="SUPFAM" id="SSF103473">
    <property type="entry name" value="MFS general substrate transporter"/>
    <property type="match status" value="1"/>
</dbReference>
<dbReference type="Proteomes" id="UP001144372">
    <property type="component" value="Unassembled WGS sequence"/>
</dbReference>
<keyword evidence="6 8" id="KW-0472">Membrane</keyword>
<dbReference type="InterPro" id="IPR020846">
    <property type="entry name" value="MFS_dom"/>
</dbReference>
<feature type="transmembrane region" description="Helical" evidence="8">
    <location>
        <begin position="391"/>
        <end position="410"/>
    </location>
</feature>
<dbReference type="CDD" id="cd17502">
    <property type="entry name" value="MFS_Azr1_MDR_like"/>
    <property type="match status" value="1"/>
</dbReference>
<evidence type="ECO:0000256" key="7">
    <source>
        <dbReference type="SAM" id="MobiDB-lite"/>
    </source>
</evidence>
<evidence type="ECO:0000256" key="2">
    <source>
        <dbReference type="ARBA" id="ARBA00022448"/>
    </source>
</evidence>
<comment type="subcellular location">
    <subcellularLocation>
        <location evidence="1">Cell membrane</location>
        <topology evidence="1">Multi-pass membrane protein</topology>
    </subcellularLocation>
</comment>
<protein>
    <submittedName>
        <fullName evidence="10">MFS transporter</fullName>
    </submittedName>
</protein>
<dbReference type="PANTHER" id="PTHR23501:SF191">
    <property type="entry name" value="VACUOLAR BASIC AMINO ACID TRANSPORTER 4"/>
    <property type="match status" value="1"/>
</dbReference>
<dbReference type="RefSeq" id="WP_281793528.1">
    <property type="nucleotide sequence ID" value="NZ_BSDR01000001.1"/>
</dbReference>
<evidence type="ECO:0000256" key="4">
    <source>
        <dbReference type="ARBA" id="ARBA00022692"/>
    </source>
</evidence>
<feature type="transmembrane region" description="Helical" evidence="8">
    <location>
        <begin position="194"/>
        <end position="214"/>
    </location>
</feature>
<dbReference type="AlphaFoldDB" id="A0A9W6D675"/>
<feature type="transmembrane region" description="Helical" evidence="8">
    <location>
        <begin position="361"/>
        <end position="379"/>
    </location>
</feature>
<evidence type="ECO:0000259" key="9">
    <source>
        <dbReference type="PROSITE" id="PS50850"/>
    </source>
</evidence>
<feature type="transmembrane region" description="Helical" evidence="8">
    <location>
        <begin position="164"/>
        <end position="188"/>
    </location>
</feature>
<feature type="domain" description="Major facilitator superfamily (MFS) profile" evidence="9">
    <location>
        <begin position="41"/>
        <end position="531"/>
    </location>
</feature>
<keyword evidence="11" id="KW-1185">Reference proteome</keyword>
<evidence type="ECO:0000313" key="10">
    <source>
        <dbReference type="EMBL" id="GLI34271.1"/>
    </source>
</evidence>